<evidence type="ECO:0000313" key="2">
    <source>
        <dbReference type="Proteomes" id="UP000269945"/>
    </source>
</evidence>
<accession>A0A9X9M5Q5</accession>
<gene>
    <name evidence="1" type="ORF">BN2614_LOCUS9</name>
</gene>
<dbReference type="AlphaFoldDB" id="A0A9X9M5Q5"/>
<dbReference type="Proteomes" id="UP000269945">
    <property type="component" value="Unassembled WGS sequence"/>
</dbReference>
<proteinExistence type="predicted"/>
<evidence type="ECO:0000313" key="1">
    <source>
        <dbReference type="EMBL" id="VCX37221.1"/>
    </source>
</evidence>
<sequence>MPPRAASWSTVIPQRMWKVVFPSIIKAIFLPLPVSLRRSTMVPCWLAVALSVLYTTFDIQGDWMADSAALMGSRNGRIGQ</sequence>
<comment type="caution">
    <text evidence="1">The sequence shown here is derived from an EMBL/GenBank/DDBJ whole genome shotgun (WGS) entry which is preliminary data.</text>
</comment>
<name>A0A9X9M5Q5_GULGU</name>
<protein>
    <submittedName>
        <fullName evidence="1">Uncharacterized protein</fullName>
    </submittedName>
</protein>
<organism evidence="1 2">
    <name type="scientific">Gulo gulo</name>
    <name type="common">Wolverine</name>
    <name type="synonym">Gluton</name>
    <dbReference type="NCBI Taxonomy" id="48420"/>
    <lineage>
        <taxon>Eukaryota</taxon>
        <taxon>Metazoa</taxon>
        <taxon>Chordata</taxon>
        <taxon>Craniata</taxon>
        <taxon>Vertebrata</taxon>
        <taxon>Euteleostomi</taxon>
        <taxon>Mammalia</taxon>
        <taxon>Eutheria</taxon>
        <taxon>Laurasiatheria</taxon>
        <taxon>Carnivora</taxon>
        <taxon>Caniformia</taxon>
        <taxon>Musteloidea</taxon>
        <taxon>Mustelidae</taxon>
        <taxon>Guloninae</taxon>
        <taxon>Gulo</taxon>
    </lineage>
</organism>
<keyword evidence="2" id="KW-1185">Reference proteome</keyword>
<reference evidence="1 2" key="1">
    <citation type="submission" date="2018-10" db="EMBL/GenBank/DDBJ databases">
        <authorList>
            <person name="Ekblom R."/>
            <person name="Jareborg N."/>
        </authorList>
    </citation>
    <scope>NUCLEOTIDE SEQUENCE [LARGE SCALE GENOMIC DNA]</scope>
    <source>
        <tissue evidence="1">Muscle</tissue>
    </source>
</reference>
<dbReference type="EMBL" id="CYRY02043086">
    <property type="protein sequence ID" value="VCX37221.1"/>
    <property type="molecule type" value="Genomic_DNA"/>
</dbReference>